<feature type="region of interest" description="Disordered" evidence="1">
    <location>
        <begin position="89"/>
        <end position="151"/>
    </location>
</feature>
<accession>A0A834TEG5</accession>
<feature type="compositionally biased region" description="Low complexity" evidence="1">
    <location>
        <begin position="131"/>
        <end position="148"/>
    </location>
</feature>
<dbReference type="GO" id="GO:0046983">
    <property type="term" value="F:protein dimerization activity"/>
    <property type="evidence" value="ECO:0007669"/>
    <property type="project" value="InterPro"/>
</dbReference>
<sequence length="401" mass="44763">MPNPTPPPPVKPQLYNPNRPMYRPQSRYNRRGRSNRNLCCCCFWSIVALLGIVLLAAIFSAALYMDIPSQSIPSEEVDYYGLQEAIGDEEPNECEEEGVEGLEDDAPLTSHEPPPTSNEQPSTSSKRKRPSPLAAATSAAATDGSSEAQKVDNASSNDVAIAYLKRRINAWKESVLSCELLHMRCCAHILNLIVMDGLKEVHDSIVKIRNAVRFVRSSSSRLQKFKTWEDEKIQSQALVFLDVCTRYKIKYVEFAFARLYDTSTADALSASVRDTLRRLFDHYRLPFGVSEQNTNLASQTSQSRDDNVNVENYDISTVFVEEMSKEDQLESKTEVEIYLAEAREKVSDKFDILNWWKVNSSKYPILALITRDVLAIPMSTVAFESAFSTGGGGGGSCIGSI</sequence>
<dbReference type="SUPFAM" id="SSF53098">
    <property type="entry name" value="Ribonuclease H-like"/>
    <property type="match status" value="1"/>
</dbReference>
<keyword evidence="2" id="KW-0812">Transmembrane</keyword>
<dbReference type="AlphaFoldDB" id="A0A834TEG5"/>
<feature type="region of interest" description="Disordered" evidence="1">
    <location>
        <begin position="1"/>
        <end position="28"/>
    </location>
</feature>
<feature type="compositionally biased region" description="Acidic residues" evidence="1">
    <location>
        <begin position="89"/>
        <end position="106"/>
    </location>
</feature>
<evidence type="ECO:0000313" key="4">
    <source>
        <dbReference type="EMBL" id="KAF7820633.1"/>
    </source>
</evidence>
<feature type="domain" description="HAT C-terminal dimerisation" evidence="3">
    <location>
        <begin position="334"/>
        <end position="391"/>
    </location>
</feature>
<gene>
    <name evidence="4" type="ORF">G2W53_026088</name>
</gene>
<dbReference type="InterPro" id="IPR012337">
    <property type="entry name" value="RNaseH-like_sf"/>
</dbReference>
<comment type="caution">
    <text evidence="4">The sequence shown here is derived from an EMBL/GenBank/DDBJ whole genome shotgun (WGS) entry which is preliminary data.</text>
</comment>
<evidence type="ECO:0000256" key="2">
    <source>
        <dbReference type="SAM" id="Phobius"/>
    </source>
</evidence>
<dbReference type="OrthoDB" id="1424748at2759"/>
<dbReference type="InterPro" id="IPR008906">
    <property type="entry name" value="HATC_C_dom"/>
</dbReference>
<feature type="compositionally biased region" description="Pro residues" evidence="1">
    <location>
        <begin position="1"/>
        <end position="11"/>
    </location>
</feature>
<dbReference type="Pfam" id="PF05699">
    <property type="entry name" value="Dimer_Tnp_hAT"/>
    <property type="match status" value="1"/>
</dbReference>
<dbReference type="PANTHER" id="PTHR46481:SF8">
    <property type="entry name" value="ZINC FINGER BED DOMAIN-CONTAINING PROTEIN RICESLEEPER 1-LIKE"/>
    <property type="match status" value="1"/>
</dbReference>
<keyword evidence="2" id="KW-1133">Transmembrane helix</keyword>
<organism evidence="4 5">
    <name type="scientific">Senna tora</name>
    <dbReference type="NCBI Taxonomy" id="362788"/>
    <lineage>
        <taxon>Eukaryota</taxon>
        <taxon>Viridiplantae</taxon>
        <taxon>Streptophyta</taxon>
        <taxon>Embryophyta</taxon>
        <taxon>Tracheophyta</taxon>
        <taxon>Spermatophyta</taxon>
        <taxon>Magnoliopsida</taxon>
        <taxon>eudicotyledons</taxon>
        <taxon>Gunneridae</taxon>
        <taxon>Pentapetalae</taxon>
        <taxon>rosids</taxon>
        <taxon>fabids</taxon>
        <taxon>Fabales</taxon>
        <taxon>Fabaceae</taxon>
        <taxon>Caesalpinioideae</taxon>
        <taxon>Cassia clade</taxon>
        <taxon>Senna</taxon>
    </lineage>
</organism>
<dbReference type="EMBL" id="JAAIUW010000008">
    <property type="protein sequence ID" value="KAF7820633.1"/>
    <property type="molecule type" value="Genomic_DNA"/>
</dbReference>
<dbReference type="InterPro" id="IPR052035">
    <property type="entry name" value="ZnF_BED_domain_contain"/>
</dbReference>
<name>A0A834TEG5_9FABA</name>
<protein>
    <submittedName>
        <fullName evidence="4">Zinc finger BED domain-containing protein RICESLEEPER 2-like</fullName>
    </submittedName>
</protein>
<evidence type="ECO:0000313" key="5">
    <source>
        <dbReference type="Proteomes" id="UP000634136"/>
    </source>
</evidence>
<proteinExistence type="predicted"/>
<keyword evidence="5" id="KW-1185">Reference proteome</keyword>
<dbReference type="Proteomes" id="UP000634136">
    <property type="component" value="Unassembled WGS sequence"/>
</dbReference>
<keyword evidence="2" id="KW-0472">Membrane</keyword>
<feature type="transmembrane region" description="Helical" evidence="2">
    <location>
        <begin position="37"/>
        <end position="65"/>
    </location>
</feature>
<reference evidence="4" key="1">
    <citation type="submission" date="2020-09" db="EMBL/GenBank/DDBJ databases">
        <title>Genome-Enabled Discovery of Anthraquinone Biosynthesis in Senna tora.</title>
        <authorList>
            <person name="Kang S.-H."/>
            <person name="Pandey R.P."/>
            <person name="Lee C.-M."/>
            <person name="Sim J.-S."/>
            <person name="Jeong J.-T."/>
            <person name="Choi B.-S."/>
            <person name="Jung M."/>
            <person name="Ginzburg D."/>
            <person name="Zhao K."/>
            <person name="Won S.Y."/>
            <person name="Oh T.-J."/>
            <person name="Yu Y."/>
            <person name="Kim N.-H."/>
            <person name="Lee O.R."/>
            <person name="Lee T.-H."/>
            <person name="Bashyal P."/>
            <person name="Kim T.-S."/>
            <person name="Lee W.-H."/>
            <person name="Kawkins C."/>
            <person name="Kim C.-K."/>
            <person name="Kim J.S."/>
            <person name="Ahn B.O."/>
            <person name="Rhee S.Y."/>
            <person name="Sohng J.K."/>
        </authorList>
    </citation>
    <scope>NUCLEOTIDE SEQUENCE</scope>
    <source>
        <tissue evidence="4">Leaf</tissue>
    </source>
</reference>
<evidence type="ECO:0000256" key="1">
    <source>
        <dbReference type="SAM" id="MobiDB-lite"/>
    </source>
</evidence>
<dbReference type="PANTHER" id="PTHR46481">
    <property type="entry name" value="ZINC FINGER BED DOMAIN-CONTAINING PROTEIN 4"/>
    <property type="match status" value="1"/>
</dbReference>
<evidence type="ECO:0000259" key="3">
    <source>
        <dbReference type="Pfam" id="PF05699"/>
    </source>
</evidence>